<dbReference type="SUPFAM" id="SSF53150">
    <property type="entry name" value="DNA repair protein MutS, domain II"/>
    <property type="match status" value="1"/>
</dbReference>
<evidence type="ECO:0000256" key="2">
    <source>
        <dbReference type="ARBA" id="ARBA00022741"/>
    </source>
</evidence>
<keyword evidence="3" id="KW-0067">ATP-binding</keyword>
<keyword evidence="4" id="KW-0238">DNA-binding</keyword>
<evidence type="ECO:0000259" key="8">
    <source>
        <dbReference type="SMART" id="SM00534"/>
    </source>
</evidence>
<dbReference type="InterPro" id="IPR007861">
    <property type="entry name" value="DNA_mismatch_repair_MutS_clamp"/>
</dbReference>
<feature type="compositionally biased region" description="Basic and acidic residues" evidence="6">
    <location>
        <begin position="1"/>
        <end position="12"/>
    </location>
</feature>
<dbReference type="SUPFAM" id="SSF48334">
    <property type="entry name" value="DNA repair protein MutS, domain III"/>
    <property type="match status" value="1"/>
</dbReference>
<keyword evidence="2" id="KW-0547">Nucleotide-binding</keyword>
<dbReference type="Gene3D" id="3.30.420.110">
    <property type="entry name" value="MutS, connector domain"/>
    <property type="match status" value="1"/>
</dbReference>
<accession>A0A2P6MVL9</accession>
<evidence type="ECO:0000313" key="10">
    <source>
        <dbReference type="Proteomes" id="UP000241769"/>
    </source>
</evidence>
<keyword evidence="10" id="KW-1185">Reference proteome</keyword>
<dbReference type="STRING" id="1890364.A0A2P6MVL9"/>
<comment type="similarity">
    <text evidence="1">Belongs to the DNA mismatch repair MutS family.</text>
</comment>
<dbReference type="OrthoDB" id="276261at2759"/>
<feature type="region of interest" description="Disordered" evidence="6">
    <location>
        <begin position="1"/>
        <end position="29"/>
    </location>
</feature>
<dbReference type="AlphaFoldDB" id="A0A2P6MVL9"/>
<dbReference type="InterPro" id="IPR011184">
    <property type="entry name" value="DNA_mismatch_repair_Msh2"/>
</dbReference>
<dbReference type="InterPro" id="IPR007696">
    <property type="entry name" value="DNA_mismatch_repair_MutS_core"/>
</dbReference>
<dbReference type="InterPro" id="IPR000432">
    <property type="entry name" value="DNA_mismatch_repair_MutS_C"/>
</dbReference>
<keyword evidence="5" id="KW-0469">Meiosis</keyword>
<gene>
    <name evidence="9" type="ORF">PROFUN_09157</name>
</gene>
<evidence type="ECO:0000313" key="9">
    <source>
        <dbReference type="EMBL" id="PRP75733.1"/>
    </source>
</evidence>
<dbReference type="InterPro" id="IPR036187">
    <property type="entry name" value="DNA_mismatch_repair_MutS_sf"/>
</dbReference>
<dbReference type="InterPro" id="IPR007860">
    <property type="entry name" value="DNA_mmatch_repair_MutS_con_dom"/>
</dbReference>
<protein>
    <submittedName>
        <fullName evidence="9">MutS protein</fullName>
    </submittedName>
</protein>
<dbReference type="Pfam" id="PF00488">
    <property type="entry name" value="MutS_V"/>
    <property type="match status" value="1"/>
</dbReference>
<feature type="domain" description="DNA mismatch repair protein MutS core" evidence="7">
    <location>
        <begin position="213"/>
        <end position="551"/>
    </location>
</feature>
<dbReference type="GO" id="GO:0140664">
    <property type="term" value="F:ATP-dependent DNA damage sensor activity"/>
    <property type="evidence" value="ECO:0007669"/>
    <property type="project" value="InterPro"/>
</dbReference>
<dbReference type="InterPro" id="IPR036678">
    <property type="entry name" value="MutS_con_dom_sf"/>
</dbReference>
<feature type="domain" description="DNA mismatch repair proteins mutS family" evidence="8">
    <location>
        <begin position="567"/>
        <end position="751"/>
    </location>
</feature>
<dbReference type="PIRSF" id="PIRSF005813">
    <property type="entry name" value="MSH2"/>
    <property type="match status" value="1"/>
</dbReference>
<dbReference type="GO" id="GO:0007131">
    <property type="term" value="P:reciprocal meiotic recombination"/>
    <property type="evidence" value="ECO:0007669"/>
    <property type="project" value="TreeGrafter"/>
</dbReference>
<dbReference type="Pfam" id="PF05188">
    <property type="entry name" value="MutS_II"/>
    <property type="match status" value="1"/>
</dbReference>
<dbReference type="PANTHER" id="PTHR11361:SF21">
    <property type="entry name" value="MUTS PROTEIN HOMOLOG 4"/>
    <property type="match status" value="1"/>
</dbReference>
<organism evidence="9 10">
    <name type="scientific">Planoprotostelium fungivorum</name>
    <dbReference type="NCBI Taxonomy" id="1890364"/>
    <lineage>
        <taxon>Eukaryota</taxon>
        <taxon>Amoebozoa</taxon>
        <taxon>Evosea</taxon>
        <taxon>Variosea</taxon>
        <taxon>Cavosteliida</taxon>
        <taxon>Cavosteliaceae</taxon>
        <taxon>Planoprotostelium</taxon>
    </lineage>
</organism>
<dbReference type="SUPFAM" id="SSF52540">
    <property type="entry name" value="P-loop containing nucleoside triphosphate hydrolases"/>
    <property type="match status" value="1"/>
</dbReference>
<name>A0A2P6MVL9_9EUKA</name>
<reference evidence="9 10" key="1">
    <citation type="journal article" date="2018" name="Genome Biol. Evol.">
        <title>Multiple Roots of Fruiting Body Formation in Amoebozoa.</title>
        <authorList>
            <person name="Hillmann F."/>
            <person name="Forbes G."/>
            <person name="Novohradska S."/>
            <person name="Ferling I."/>
            <person name="Riege K."/>
            <person name="Groth M."/>
            <person name="Westermann M."/>
            <person name="Marz M."/>
            <person name="Spaller T."/>
            <person name="Winckler T."/>
            <person name="Schaap P."/>
            <person name="Glockner G."/>
        </authorList>
    </citation>
    <scope>NUCLEOTIDE SEQUENCE [LARGE SCALE GENOMIC DNA]</scope>
    <source>
        <strain evidence="9 10">Jena</strain>
    </source>
</reference>
<dbReference type="Pfam" id="PF05192">
    <property type="entry name" value="MutS_III"/>
    <property type="match status" value="1"/>
</dbReference>
<dbReference type="PANTHER" id="PTHR11361">
    <property type="entry name" value="DNA MISMATCH REPAIR PROTEIN MUTS FAMILY MEMBER"/>
    <property type="match status" value="1"/>
</dbReference>
<comment type="caution">
    <text evidence="9">The sequence shown here is derived from an EMBL/GenBank/DDBJ whole genome shotgun (WGS) entry which is preliminary data.</text>
</comment>
<evidence type="ECO:0000256" key="4">
    <source>
        <dbReference type="ARBA" id="ARBA00023125"/>
    </source>
</evidence>
<evidence type="ECO:0000259" key="7">
    <source>
        <dbReference type="SMART" id="SM00533"/>
    </source>
</evidence>
<evidence type="ECO:0000256" key="5">
    <source>
        <dbReference type="ARBA" id="ARBA00023254"/>
    </source>
</evidence>
<evidence type="ECO:0000256" key="1">
    <source>
        <dbReference type="ARBA" id="ARBA00006271"/>
    </source>
</evidence>
<dbReference type="GO" id="GO:0030983">
    <property type="term" value="F:mismatched DNA binding"/>
    <property type="evidence" value="ECO:0007669"/>
    <property type="project" value="InterPro"/>
</dbReference>
<dbReference type="EMBL" id="MDYQ01000364">
    <property type="protein sequence ID" value="PRP75733.1"/>
    <property type="molecule type" value="Genomic_DNA"/>
</dbReference>
<dbReference type="GO" id="GO:0006298">
    <property type="term" value="P:mismatch repair"/>
    <property type="evidence" value="ECO:0007669"/>
    <property type="project" value="InterPro"/>
</dbReference>
<dbReference type="InterPro" id="IPR045076">
    <property type="entry name" value="MutS"/>
</dbReference>
<evidence type="ECO:0000256" key="3">
    <source>
        <dbReference type="ARBA" id="ARBA00022840"/>
    </source>
</evidence>
<proteinExistence type="inferred from homology"/>
<dbReference type="FunCoup" id="A0A2P6MVL9">
    <property type="interactions" value="173"/>
</dbReference>
<dbReference type="Proteomes" id="UP000241769">
    <property type="component" value="Unassembled WGS sequence"/>
</dbReference>
<dbReference type="GO" id="GO:0005634">
    <property type="term" value="C:nucleus"/>
    <property type="evidence" value="ECO:0007669"/>
    <property type="project" value="TreeGrafter"/>
</dbReference>
<dbReference type="SMART" id="SM00533">
    <property type="entry name" value="MUTSd"/>
    <property type="match status" value="1"/>
</dbReference>
<dbReference type="Gene3D" id="3.40.50.300">
    <property type="entry name" value="P-loop containing nucleotide triphosphate hydrolases"/>
    <property type="match status" value="1"/>
</dbReference>
<dbReference type="SMART" id="SM00534">
    <property type="entry name" value="MUTSac"/>
    <property type="match status" value="1"/>
</dbReference>
<evidence type="ECO:0000256" key="6">
    <source>
        <dbReference type="SAM" id="MobiDB-lite"/>
    </source>
</evidence>
<dbReference type="InterPro" id="IPR027417">
    <property type="entry name" value="P-loop_NTPase"/>
</dbReference>
<dbReference type="Pfam" id="PF05190">
    <property type="entry name" value="MutS_IV"/>
    <property type="match status" value="1"/>
</dbReference>
<dbReference type="GO" id="GO:0005524">
    <property type="term" value="F:ATP binding"/>
    <property type="evidence" value="ECO:0007669"/>
    <property type="project" value="UniProtKB-KW"/>
</dbReference>
<dbReference type="InParanoid" id="A0A2P6MVL9"/>
<dbReference type="Gene3D" id="1.10.1420.10">
    <property type="match status" value="2"/>
</dbReference>
<dbReference type="FunFam" id="3.40.50.300:FF:000870">
    <property type="entry name" value="MutS protein homolog 4"/>
    <property type="match status" value="1"/>
</dbReference>
<sequence>MQRARYDVHEANGSEPPNKRSRNNHAAVNNRSTETIYVVSISENKSREIGLATIDLKSPNVIISQFVDTHTFIHTLSKLYIYQPVEIIVSETATASDLSVLIQNRFPDANFTSVQRKYFNEDKEPGRARNVLFYGVGIFKQVECLIMKKTKRHVRYLALASTAALIKYVEYIQSISFSSHSLRLTVLSAHCSIIMDSETIQHLEIITNRRNNGREHTLLGVMDHTKTAVGARLLKSNLVQPLCNINTLEARLDVVDVFCRDEKLLSTCRQILSQITDMDQLIHSMQLITVPTQASLRESTTIIKAIIKMKHTIELVSRMAPVVRDQPCELLRAIHDTLSDATLPRLRDRICEIIDEKTVWSKGASNVRNLICFAVKPGINGLLDVARKTYLETSEGEVDRSVVDLTHVKDMNALLRDYQVKYNMPQLKLQYNAKRGFFLTLDRQIKCLPSDFIQTIQQGKKIKCTTVDLQRMNDSMNEIIMLTGRIVEELSHDIRTSLGCIYKTIDAVAILDMLQSFAIYTKGCTNAARPEFSDNGPLVIKQGRHPIAEKISPSSFVPNDTYVTDASNFHVITGPNMSGKSTYIKQVALLTVMAFVGSYVPAQYASLRMVDRILTRLGTGDQIETRSSSFFKEMSEMSYILGHVTDNSLVVVDELGRATSTMDGLSIAWSISEHLACTTKAHTLFVTHFDELTELKAIYPNIDNYHMMANDTRSLYQIGQGVVEPTHYGIMLAARAGLDKDIVREALDICTSLEKEQEEERTKMKEVYEPSILYHEIAHRLYGLKNSTLDQESLRHFMIEMRKNYKSLPESSSDVWFKEKSNI</sequence>